<evidence type="ECO:0000256" key="1">
    <source>
        <dbReference type="ARBA" id="ARBA00022741"/>
    </source>
</evidence>
<evidence type="ECO:0000259" key="2">
    <source>
        <dbReference type="PROSITE" id="PS50031"/>
    </source>
</evidence>
<dbReference type="Pfam" id="PF12763">
    <property type="entry name" value="EH"/>
    <property type="match status" value="1"/>
</dbReference>
<dbReference type="PROSITE" id="PS50031">
    <property type="entry name" value="EH"/>
    <property type="match status" value="1"/>
</dbReference>
<dbReference type="SMART" id="SM00027">
    <property type="entry name" value="EH"/>
    <property type="match status" value="1"/>
</dbReference>
<evidence type="ECO:0000259" key="3">
    <source>
        <dbReference type="PROSITE" id="PS50222"/>
    </source>
</evidence>
<dbReference type="GO" id="GO:0016197">
    <property type="term" value="P:endosomal transport"/>
    <property type="evidence" value="ECO:0007669"/>
    <property type="project" value="TreeGrafter"/>
</dbReference>
<comment type="caution">
    <text evidence="4">The sequence shown here is derived from an EMBL/GenBank/DDBJ whole genome shotgun (WGS) entry which is preliminary data.</text>
</comment>
<dbReference type="CDD" id="cd00052">
    <property type="entry name" value="EH"/>
    <property type="match status" value="1"/>
</dbReference>
<evidence type="ECO:0000313" key="5">
    <source>
        <dbReference type="Proteomes" id="UP000287651"/>
    </source>
</evidence>
<reference evidence="4 5" key="1">
    <citation type="journal article" date="2014" name="Agronomy (Basel)">
        <title>A Draft Genome Sequence for Ensete ventricosum, the Drought-Tolerant Tree Against Hunger.</title>
        <authorList>
            <person name="Harrison J."/>
            <person name="Moore K.A."/>
            <person name="Paszkiewicz K."/>
            <person name="Jones T."/>
            <person name="Grant M."/>
            <person name="Ambacheew D."/>
            <person name="Muzemil S."/>
            <person name="Studholme D.J."/>
        </authorList>
    </citation>
    <scope>NUCLEOTIDE SEQUENCE [LARGE SCALE GENOMIC DNA]</scope>
</reference>
<sequence length="234" mass="26327">MDIASCLISEEHDRIYRKWFSFVDSDGDDHITENDAICFFAMSNLPRHVLKQIWTTADSKMQGYLGFKEFATAMKLVALAQARNEITQDSLAHADLQKLNPPMMEGLDSILNVSLNIVFLIGGLKRLYIPLKALEVTYRLDDFISPLLTNSDFDAKPMVMVLGEYSTRKTTFIKHLLKCDYPGAHIGPKPTTDKFVIVTSGLNERTICGSAITSQRDMPFSGLTKFGTNFFIEV</sequence>
<dbReference type="GO" id="GO:0005737">
    <property type="term" value="C:cytoplasm"/>
    <property type="evidence" value="ECO:0007669"/>
    <property type="project" value="TreeGrafter"/>
</dbReference>
<dbReference type="GO" id="GO:0005509">
    <property type="term" value="F:calcium ion binding"/>
    <property type="evidence" value="ECO:0007669"/>
    <property type="project" value="InterPro"/>
</dbReference>
<dbReference type="InterPro" id="IPR000261">
    <property type="entry name" value="EH_dom"/>
</dbReference>
<accession>A0A426Z4H3</accession>
<dbReference type="Gene3D" id="3.40.50.300">
    <property type="entry name" value="P-loop containing nucleotide triphosphate hydrolases"/>
    <property type="match status" value="1"/>
</dbReference>
<dbReference type="GO" id="GO:0000166">
    <property type="term" value="F:nucleotide binding"/>
    <property type="evidence" value="ECO:0007669"/>
    <property type="project" value="UniProtKB-KW"/>
</dbReference>
<dbReference type="PANTHER" id="PTHR11216">
    <property type="entry name" value="EH DOMAIN"/>
    <property type="match status" value="1"/>
</dbReference>
<dbReference type="GO" id="GO:0006897">
    <property type="term" value="P:endocytosis"/>
    <property type="evidence" value="ECO:0007669"/>
    <property type="project" value="TreeGrafter"/>
</dbReference>
<dbReference type="PANTHER" id="PTHR11216:SF31">
    <property type="entry name" value="AT21416P"/>
    <property type="match status" value="1"/>
</dbReference>
<evidence type="ECO:0000313" key="4">
    <source>
        <dbReference type="EMBL" id="RRT58877.1"/>
    </source>
</evidence>
<dbReference type="SUPFAM" id="SSF47473">
    <property type="entry name" value="EF-hand"/>
    <property type="match status" value="1"/>
</dbReference>
<name>A0A426Z4H3_ENSVE</name>
<dbReference type="Proteomes" id="UP000287651">
    <property type="component" value="Unassembled WGS sequence"/>
</dbReference>
<dbReference type="GO" id="GO:0005886">
    <property type="term" value="C:plasma membrane"/>
    <property type="evidence" value="ECO:0007669"/>
    <property type="project" value="TreeGrafter"/>
</dbReference>
<keyword evidence="1" id="KW-0547">Nucleotide-binding</keyword>
<dbReference type="AlphaFoldDB" id="A0A426Z4H3"/>
<feature type="domain" description="EF-hand" evidence="3">
    <location>
        <begin position="45"/>
        <end position="80"/>
    </location>
</feature>
<evidence type="ECO:0008006" key="6">
    <source>
        <dbReference type="Google" id="ProtNLM"/>
    </source>
</evidence>
<feature type="domain" description="EH" evidence="2">
    <location>
        <begin position="12"/>
        <end position="91"/>
    </location>
</feature>
<dbReference type="InterPro" id="IPR011992">
    <property type="entry name" value="EF-hand-dom_pair"/>
</dbReference>
<dbReference type="Gene3D" id="1.10.238.10">
    <property type="entry name" value="EF-hand"/>
    <property type="match status" value="1"/>
</dbReference>
<organism evidence="4 5">
    <name type="scientific">Ensete ventricosum</name>
    <name type="common">Abyssinian banana</name>
    <name type="synonym">Musa ensete</name>
    <dbReference type="NCBI Taxonomy" id="4639"/>
    <lineage>
        <taxon>Eukaryota</taxon>
        <taxon>Viridiplantae</taxon>
        <taxon>Streptophyta</taxon>
        <taxon>Embryophyta</taxon>
        <taxon>Tracheophyta</taxon>
        <taxon>Spermatophyta</taxon>
        <taxon>Magnoliopsida</taxon>
        <taxon>Liliopsida</taxon>
        <taxon>Zingiberales</taxon>
        <taxon>Musaceae</taxon>
        <taxon>Ensete</taxon>
    </lineage>
</organism>
<dbReference type="Pfam" id="PF16880">
    <property type="entry name" value="EHD_N"/>
    <property type="match status" value="1"/>
</dbReference>
<dbReference type="InterPro" id="IPR002048">
    <property type="entry name" value="EF_hand_dom"/>
</dbReference>
<protein>
    <recommendedName>
        <fullName evidence="6">EH domain-containing protein</fullName>
    </recommendedName>
</protein>
<dbReference type="InterPro" id="IPR031692">
    <property type="entry name" value="EHD_N"/>
</dbReference>
<gene>
    <name evidence="4" type="ORF">B296_00041520</name>
</gene>
<dbReference type="EMBL" id="AMZH03008471">
    <property type="protein sequence ID" value="RRT58877.1"/>
    <property type="molecule type" value="Genomic_DNA"/>
</dbReference>
<dbReference type="InterPro" id="IPR027417">
    <property type="entry name" value="P-loop_NTPase"/>
</dbReference>
<proteinExistence type="predicted"/>
<dbReference type="PROSITE" id="PS50222">
    <property type="entry name" value="EF_HAND_2"/>
    <property type="match status" value="1"/>
</dbReference>